<proteinExistence type="predicted"/>
<dbReference type="Proteomes" id="UP001150266">
    <property type="component" value="Unassembled WGS sequence"/>
</dbReference>
<dbReference type="AlphaFoldDB" id="A0A9W9DUS6"/>
<keyword evidence="2" id="KW-1185">Reference proteome</keyword>
<protein>
    <submittedName>
        <fullName evidence="1">Uncharacterized protein</fullName>
    </submittedName>
</protein>
<evidence type="ECO:0000313" key="2">
    <source>
        <dbReference type="Proteomes" id="UP001150266"/>
    </source>
</evidence>
<dbReference type="OrthoDB" id="2951834at2759"/>
<gene>
    <name evidence="1" type="ORF">J3R30DRAFT_3820586</name>
</gene>
<accession>A0A9W9DUS6</accession>
<sequence length="384" mass="44693">MSLFLSLPVELRILIYDFCLLELQHVSGNLQPRNTHYQILHVCRQISYEAGRLANFRSYVSLIHEDQILAFNSNISAEAASRILHADVAIDTRMSVPASDLYLALSKLVCLRRLRVFERRRDRSIKDFVPGAQFTLEFEKTMFPISRSPQLDSYELYLRPYKGFARIFEVVSSDSVQTLRLSGSCELAQGTKFPRITNLAINEVTWHHFDQHMEEQFAQSRLQQLQYRQYKTAFKLRDRHLNFLVLRPASRLHRLVLLDCTGLSTQNLATCLKLLEQLRYLALSYISVHELDSDFVAAFPPSLLVLKLGVRNVRSMTPLLQEEHRLCDSVEDFVIMRDPPLISVYVYFRDEVMAASGRGTRWTRIAKERKFVLQLRAWEADEIF</sequence>
<evidence type="ECO:0000313" key="1">
    <source>
        <dbReference type="EMBL" id="KAJ4486244.1"/>
    </source>
</evidence>
<comment type="caution">
    <text evidence="1">The sequence shown here is derived from an EMBL/GenBank/DDBJ whole genome shotgun (WGS) entry which is preliminary data.</text>
</comment>
<dbReference type="Gene3D" id="3.80.10.10">
    <property type="entry name" value="Ribonuclease Inhibitor"/>
    <property type="match status" value="1"/>
</dbReference>
<dbReference type="EMBL" id="JAOTPV010000003">
    <property type="protein sequence ID" value="KAJ4486244.1"/>
    <property type="molecule type" value="Genomic_DNA"/>
</dbReference>
<organism evidence="1 2">
    <name type="scientific">Lentinula aciculospora</name>
    <dbReference type="NCBI Taxonomy" id="153920"/>
    <lineage>
        <taxon>Eukaryota</taxon>
        <taxon>Fungi</taxon>
        <taxon>Dikarya</taxon>
        <taxon>Basidiomycota</taxon>
        <taxon>Agaricomycotina</taxon>
        <taxon>Agaricomycetes</taxon>
        <taxon>Agaricomycetidae</taxon>
        <taxon>Agaricales</taxon>
        <taxon>Marasmiineae</taxon>
        <taxon>Omphalotaceae</taxon>
        <taxon>Lentinula</taxon>
    </lineage>
</organism>
<dbReference type="InterPro" id="IPR032675">
    <property type="entry name" value="LRR_dom_sf"/>
</dbReference>
<reference evidence="1" key="1">
    <citation type="submission" date="2022-08" db="EMBL/GenBank/DDBJ databases">
        <title>A Global Phylogenomic Analysis of the Shiitake Genus Lentinula.</title>
        <authorList>
            <consortium name="DOE Joint Genome Institute"/>
            <person name="Sierra-Patev S."/>
            <person name="Min B."/>
            <person name="Naranjo-Ortiz M."/>
            <person name="Looney B."/>
            <person name="Konkel Z."/>
            <person name="Slot J.C."/>
            <person name="Sakamoto Y."/>
            <person name="Steenwyk J.L."/>
            <person name="Rokas A."/>
            <person name="Carro J."/>
            <person name="Camarero S."/>
            <person name="Ferreira P."/>
            <person name="Molpeceres G."/>
            <person name="Ruiz-Duenas F.J."/>
            <person name="Serrano A."/>
            <person name="Henrissat B."/>
            <person name="Drula E."/>
            <person name="Hughes K.W."/>
            <person name="Mata J.L."/>
            <person name="Ishikawa N.K."/>
            <person name="Vargas-Isla R."/>
            <person name="Ushijima S."/>
            <person name="Smith C.A."/>
            <person name="Ahrendt S."/>
            <person name="Andreopoulos W."/>
            <person name="He G."/>
            <person name="Labutti K."/>
            <person name="Lipzen A."/>
            <person name="Ng V."/>
            <person name="Riley R."/>
            <person name="Sandor L."/>
            <person name="Barry K."/>
            <person name="Martinez A.T."/>
            <person name="Xiao Y."/>
            <person name="Gibbons J.G."/>
            <person name="Terashima K."/>
            <person name="Grigoriev I.V."/>
            <person name="Hibbett D.S."/>
        </authorList>
    </citation>
    <scope>NUCLEOTIDE SEQUENCE</scope>
    <source>
        <strain evidence="1">JLM2183</strain>
    </source>
</reference>
<name>A0A9W9DUS6_9AGAR</name>